<proteinExistence type="predicted"/>
<accession>A0ABU1JMN2</accession>
<comment type="caution">
    <text evidence="2">The sequence shown here is derived from an EMBL/GenBank/DDBJ whole genome shotgun (WGS) entry which is preliminary data.</text>
</comment>
<evidence type="ECO:0000259" key="1">
    <source>
        <dbReference type="Pfam" id="PF18722"/>
    </source>
</evidence>
<name>A0ABU1JMN2_9PROT</name>
<keyword evidence="2" id="KW-0378">Hydrolase</keyword>
<dbReference type="Gene3D" id="1.10.287.1080">
    <property type="entry name" value="MazG-like"/>
    <property type="match status" value="1"/>
</dbReference>
<dbReference type="SUPFAM" id="SSF101386">
    <property type="entry name" value="all-alpha NTP pyrophosphatases"/>
    <property type="match status" value="1"/>
</dbReference>
<keyword evidence="3" id="KW-1185">Reference proteome</keyword>
<protein>
    <submittedName>
        <fullName evidence="2">NTP pyrophosphatase (Non-canonical NTP hydrolase)</fullName>
    </submittedName>
</protein>
<gene>
    <name evidence="2" type="ORF">E9232_001321</name>
</gene>
<sequence>MLVSIYDNFVHDSDHSKGKPHDERLDIATYGLAAELGSVVAAIKKRFLGEGGIETWNAANEEIIEELGDVVWYCFSLARIENTKKPVNIFTHDIANLKKEISAADERAERIRFILEPSKRDDFLSAAESFPKRTKLMEFEDYQTAAFLTARTKDRTLVEVCLAVLWQLSAQLFRRKLPAIEKELNQAVVDRPINDILGEIAWHVSALASVYQLKLSDVAQHNMDKVSFRLDRRHPTPLHDIDCPPSQQLPRRFEVGFVTVAKGRSRMYMDGRRLGDDLTDNSYDDDGYRFHDIMHLANAAKLGWSPVLRALLGRKRKLKPQTDEVEDGARAKIVEEAVIKVIHSEGERLAELRGGTSTGGPVRLFPSSVEITFRFLKFIRNFVADLEVEKNRYWEWEEAILAGYDIFHRLRCEGQGTVIVDLEARSIDFRPEVYIDLNGKVAGLGSACLDADMFGRDQRFQCKMADAKGAGVGKDGEARVAAQKLAILDALGIRQPDERDLEALHVQEIEGKGICVRASGPVQRAMWDRNVVGFRTTTMPANAGQWYCTAIAIADG</sequence>
<evidence type="ECO:0000313" key="2">
    <source>
        <dbReference type="EMBL" id="MDR6288814.1"/>
    </source>
</evidence>
<reference evidence="2 3" key="1">
    <citation type="submission" date="2023-07" db="EMBL/GenBank/DDBJ databases">
        <title>Sorghum-associated microbial communities from plants grown in Nebraska, USA.</title>
        <authorList>
            <person name="Schachtman D."/>
        </authorList>
    </citation>
    <scope>NUCLEOTIDE SEQUENCE [LARGE SCALE GENOMIC DNA]</scope>
    <source>
        <strain evidence="2 3">584</strain>
    </source>
</reference>
<dbReference type="Pfam" id="PF18722">
    <property type="entry name" value="MazG_C"/>
    <property type="match status" value="1"/>
</dbReference>
<organism evidence="2 3">
    <name type="scientific">Inquilinus ginsengisoli</name>
    <dbReference type="NCBI Taxonomy" id="363840"/>
    <lineage>
        <taxon>Bacteria</taxon>
        <taxon>Pseudomonadati</taxon>
        <taxon>Pseudomonadota</taxon>
        <taxon>Alphaproteobacteria</taxon>
        <taxon>Rhodospirillales</taxon>
        <taxon>Rhodospirillaceae</taxon>
        <taxon>Inquilinus</taxon>
    </lineage>
</organism>
<dbReference type="Proteomes" id="UP001262410">
    <property type="component" value="Unassembled WGS sequence"/>
</dbReference>
<dbReference type="EMBL" id="JAVDPW010000002">
    <property type="protein sequence ID" value="MDR6288814.1"/>
    <property type="molecule type" value="Genomic_DNA"/>
</dbReference>
<feature type="domain" description="MazG C-terminal" evidence="1">
    <location>
        <begin position="236"/>
        <end position="431"/>
    </location>
</feature>
<dbReference type="GO" id="GO:0016787">
    <property type="term" value="F:hydrolase activity"/>
    <property type="evidence" value="ECO:0007669"/>
    <property type="project" value="UniProtKB-KW"/>
</dbReference>
<dbReference type="RefSeq" id="WP_309792848.1">
    <property type="nucleotide sequence ID" value="NZ_JAVDPW010000002.1"/>
</dbReference>
<dbReference type="InterPro" id="IPR041407">
    <property type="entry name" value="MazG_C"/>
</dbReference>
<evidence type="ECO:0000313" key="3">
    <source>
        <dbReference type="Proteomes" id="UP001262410"/>
    </source>
</evidence>